<dbReference type="PANTHER" id="PTHR22926:SF3">
    <property type="entry name" value="UNDECAPRENYL-PHOSPHATE ALPHA-N-ACETYLGLUCOSAMINYL 1-PHOSPHATE TRANSFERASE"/>
    <property type="match status" value="1"/>
</dbReference>
<feature type="transmembrane region" description="Helical" evidence="8">
    <location>
        <begin position="12"/>
        <end position="30"/>
    </location>
</feature>
<dbReference type="GO" id="GO:0009103">
    <property type="term" value="P:lipopolysaccharide biosynthetic process"/>
    <property type="evidence" value="ECO:0007669"/>
    <property type="project" value="TreeGrafter"/>
</dbReference>
<comment type="subcellular location">
    <subcellularLocation>
        <location evidence="1">Cell membrane</location>
        <topology evidence="1">Multi-pass membrane protein</topology>
    </subcellularLocation>
</comment>
<dbReference type="PANTHER" id="PTHR22926">
    <property type="entry name" value="PHOSPHO-N-ACETYLMURAMOYL-PENTAPEPTIDE-TRANSFERASE"/>
    <property type="match status" value="1"/>
</dbReference>
<feature type="transmembrane region" description="Helical" evidence="8">
    <location>
        <begin position="191"/>
        <end position="209"/>
    </location>
</feature>
<keyword evidence="7" id="KW-0479">Metal-binding</keyword>
<evidence type="ECO:0008006" key="11">
    <source>
        <dbReference type="Google" id="ProtNLM"/>
    </source>
</evidence>
<feature type="transmembrane region" description="Helical" evidence="8">
    <location>
        <begin position="51"/>
        <end position="70"/>
    </location>
</feature>
<dbReference type="GO" id="GO:0071555">
    <property type="term" value="P:cell wall organization"/>
    <property type="evidence" value="ECO:0007669"/>
    <property type="project" value="TreeGrafter"/>
</dbReference>
<sequence>MLEFLQYYANWIVYPGAAAVFSAFFTFFAIRLLPRLGYVDKPGGRHIHQRIVPRGGGIAIILSFFLVLGILALEQSGPVAELWKRLLPPSLLLGGLGMVDDRFELSSWIKLFVQLLVALIVWSMGAQTYSVFGWPVPWYLSLTFTAVWIIIILNSFNLIDGLDGLASGLAIVSGGCMTIWFLLIGGHDAEAVTMLVLAGACLGFLRYNFYPARIFLGDTGSTFLGLIFAVIGLSTIDHAVTATSLLLPLLAIGVPLFDVILAIWRRSMRKLLDPHAGGIMDGDQDHLHHRLFKKTHKQATTALIMYLLGCGFAAGVLLLLVFRTAAAIAYIILLLAVLLAIRQLAGVELSDSARLIQNGLSKPRRGLLINLVHPFIDFALIGIAFLTAHWCATEEIGNLKIFVYCFCPLALVLCFSGIYRVYWLRAGVNDYCRLALLILSGTILSSLLLFCGSYEYIADSFGVGIRQFVTGSLLFITLATLLIVSERLIIHYAGWFWFHELYVQRQPPELQRKLVIYGGGLKCRVYINCLYCAKKADNPERIVGIIDDDPALHGLHIYGFRVFGGSDRLEQIHARHPFGKLLVTAHTGNRERMSRLETFCRERGIELRYLRIDESAEDPGATA</sequence>
<feature type="transmembrane region" description="Helical" evidence="8">
    <location>
        <begin position="221"/>
        <end position="240"/>
    </location>
</feature>
<proteinExistence type="predicted"/>
<dbReference type="InterPro" id="IPR029063">
    <property type="entry name" value="SAM-dependent_MTases_sf"/>
</dbReference>
<evidence type="ECO:0000256" key="3">
    <source>
        <dbReference type="ARBA" id="ARBA00022679"/>
    </source>
</evidence>
<feature type="transmembrane region" description="Helical" evidence="8">
    <location>
        <begin position="138"/>
        <end position="158"/>
    </location>
</feature>
<feature type="transmembrane region" description="Helical" evidence="8">
    <location>
        <begin position="366"/>
        <end position="389"/>
    </location>
</feature>
<keyword evidence="5 8" id="KW-1133">Transmembrane helix</keyword>
<dbReference type="InterPro" id="IPR000715">
    <property type="entry name" value="Glycosyl_transferase_4"/>
</dbReference>
<evidence type="ECO:0000256" key="6">
    <source>
        <dbReference type="ARBA" id="ARBA00023136"/>
    </source>
</evidence>
<feature type="transmembrane region" description="Helical" evidence="8">
    <location>
        <begin position="463"/>
        <end position="484"/>
    </location>
</feature>
<dbReference type="RefSeq" id="WP_106054549.1">
    <property type="nucleotide sequence ID" value="NZ_CALXOB010000047.1"/>
</dbReference>
<protein>
    <recommendedName>
        <fullName evidence="11">UDP-GlcNAc:undecaprenyl-phosphate GlcNAc-1-phosphate transferase</fullName>
    </recommendedName>
</protein>
<comment type="cofactor">
    <cofactor evidence="7">
        <name>Mg(2+)</name>
        <dbReference type="ChEBI" id="CHEBI:18420"/>
    </cofactor>
</comment>
<dbReference type="Gene3D" id="3.40.50.720">
    <property type="entry name" value="NAD(P)-binding Rossmann-like Domain"/>
    <property type="match status" value="1"/>
</dbReference>
<dbReference type="GO" id="GO:0046872">
    <property type="term" value="F:metal ion binding"/>
    <property type="evidence" value="ECO:0007669"/>
    <property type="project" value="UniProtKB-KW"/>
</dbReference>
<dbReference type="Pfam" id="PF00953">
    <property type="entry name" value="Glycos_transf_4"/>
    <property type="match status" value="1"/>
</dbReference>
<evidence type="ECO:0000256" key="8">
    <source>
        <dbReference type="SAM" id="Phobius"/>
    </source>
</evidence>
<feature type="transmembrane region" description="Helical" evidence="8">
    <location>
        <begin position="246"/>
        <end position="264"/>
    </location>
</feature>
<evidence type="ECO:0000313" key="9">
    <source>
        <dbReference type="EMBL" id="MST96511.1"/>
    </source>
</evidence>
<dbReference type="SUPFAM" id="SSF53335">
    <property type="entry name" value="S-adenosyl-L-methionine-dependent methyltransferases"/>
    <property type="match status" value="1"/>
</dbReference>
<feature type="transmembrane region" description="Helical" evidence="8">
    <location>
        <begin position="401"/>
        <end position="422"/>
    </location>
</feature>
<feature type="transmembrane region" description="Helical" evidence="8">
    <location>
        <begin position="165"/>
        <end position="185"/>
    </location>
</feature>
<feature type="transmembrane region" description="Helical" evidence="8">
    <location>
        <begin position="111"/>
        <end position="132"/>
    </location>
</feature>
<dbReference type="GO" id="GO:0005886">
    <property type="term" value="C:plasma membrane"/>
    <property type="evidence" value="ECO:0007669"/>
    <property type="project" value="UniProtKB-SubCell"/>
</dbReference>
<dbReference type="CDD" id="cd06853">
    <property type="entry name" value="GT_WecA_like"/>
    <property type="match status" value="1"/>
</dbReference>
<organism evidence="9 10">
    <name type="scientific">Victivallis lenta</name>
    <dbReference type="NCBI Taxonomy" id="2606640"/>
    <lineage>
        <taxon>Bacteria</taxon>
        <taxon>Pseudomonadati</taxon>
        <taxon>Lentisphaerota</taxon>
        <taxon>Lentisphaeria</taxon>
        <taxon>Victivallales</taxon>
        <taxon>Victivallaceae</taxon>
        <taxon>Victivallis</taxon>
    </lineage>
</organism>
<keyword evidence="3" id="KW-0808">Transferase</keyword>
<evidence type="ECO:0000256" key="2">
    <source>
        <dbReference type="ARBA" id="ARBA00022475"/>
    </source>
</evidence>
<comment type="caution">
    <text evidence="9">The sequence shown here is derived from an EMBL/GenBank/DDBJ whole genome shotgun (WGS) entry which is preliminary data.</text>
</comment>
<name>A0A844G1H4_9BACT</name>
<feature type="transmembrane region" description="Helical" evidence="8">
    <location>
        <begin position="299"/>
        <end position="321"/>
    </location>
</feature>
<reference evidence="9 10" key="1">
    <citation type="submission" date="2019-08" db="EMBL/GenBank/DDBJ databases">
        <title>In-depth cultivation of the pig gut microbiome towards novel bacterial diversity and tailored functional studies.</title>
        <authorList>
            <person name="Wylensek D."/>
            <person name="Hitch T.C.A."/>
            <person name="Clavel T."/>
        </authorList>
    </citation>
    <scope>NUCLEOTIDE SEQUENCE [LARGE SCALE GENOMIC DNA]</scope>
    <source>
        <strain evidence="9 10">BBE-744-WT-12</strain>
    </source>
</reference>
<dbReference type="EMBL" id="VUNS01000004">
    <property type="protein sequence ID" value="MST96511.1"/>
    <property type="molecule type" value="Genomic_DNA"/>
</dbReference>
<keyword evidence="2" id="KW-1003">Cell membrane</keyword>
<feature type="transmembrane region" description="Helical" evidence="8">
    <location>
        <begin position="434"/>
        <end position="457"/>
    </location>
</feature>
<feature type="binding site" evidence="7">
    <location>
        <position position="157"/>
    </location>
    <ligand>
        <name>Mg(2+)</name>
        <dbReference type="ChEBI" id="CHEBI:18420"/>
    </ligand>
</feature>
<gene>
    <name evidence="9" type="ORF">FYJ85_05555</name>
</gene>
<evidence type="ECO:0000256" key="4">
    <source>
        <dbReference type="ARBA" id="ARBA00022692"/>
    </source>
</evidence>
<dbReference type="PROSITE" id="PS01348">
    <property type="entry name" value="MRAY_2"/>
    <property type="match status" value="1"/>
</dbReference>
<dbReference type="InterPro" id="IPR018480">
    <property type="entry name" value="PNAcMuramoyl-5peptid_Trfase_CS"/>
</dbReference>
<dbReference type="GO" id="GO:0044038">
    <property type="term" value="P:cell wall macromolecule biosynthetic process"/>
    <property type="evidence" value="ECO:0007669"/>
    <property type="project" value="TreeGrafter"/>
</dbReference>
<keyword evidence="7" id="KW-0460">Magnesium</keyword>
<keyword evidence="10" id="KW-1185">Reference proteome</keyword>
<evidence type="ECO:0000313" key="10">
    <source>
        <dbReference type="Proteomes" id="UP000435649"/>
    </source>
</evidence>
<feature type="transmembrane region" description="Helical" evidence="8">
    <location>
        <begin position="327"/>
        <end position="345"/>
    </location>
</feature>
<accession>A0A844G1H4</accession>
<feature type="binding site" evidence="7">
    <location>
        <position position="218"/>
    </location>
    <ligand>
        <name>Mg(2+)</name>
        <dbReference type="ChEBI" id="CHEBI:18420"/>
    </ligand>
</feature>
<evidence type="ECO:0000256" key="5">
    <source>
        <dbReference type="ARBA" id="ARBA00022989"/>
    </source>
</evidence>
<keyword evidence="4 8" id="KW-0812">Transmembrane</keyword>
<dbReference type="GO" id="GO:0016780">
    <property type="term" value="F:phosphotransferase activity, for other substituted phosphate groups"/>
    <property type="evidence" value="ECO:0007669"/>
    <property type="project" value="InterPro"/>
</dbReference>
<dbReference type="AlphaFoldDB" id="A0A844G1H4"/>
<keyword evidence="6 8" id="KW-0472">Membrane</keyword>
<evidence type="ECO:0000256" key="1">
    <source>
        <dbReference type="ARBA" id="ARBA00004651"/>
    </source>
</evidence>
<dbReference type="Proteomes" id="UP000435649">
    <property type="component" value="Unassembled WGS sequence"/>
</dbReference>
<evidence type="ECO:0000256" key="7">
    <source>
        <dbReference type="PIRSR" id="PIRSR600715-1"/>
    </source>
</evidence>